<dbReference type="RefSeq" id="WP_123070863.1">
    <property type="nucleotide sequence ID" value="NZ_JSAB01000204.1"/>
</dbReference>
<keyword evidence="3" id="KW-1185">Reference proteome</keyword>
<accession>A0A422QHF3</accession>
<dbReference type="Gene3D" id="1.25.40.10">
    <property type="entry name" value="Tetratricopeptide repeat domain"/>
    <property type="match status" value="2"/>
</dbReference>
<dbReference type="AlphaFoldDB" id="A0A422QHF3"/>
<dbReference type="OrthoDB" id="580767at2"/>
<dbReference type="PANTHER" id="PTHR46082">
    <property type="entry name" value="ATP/GTP-BINDING PROTEIN-RELATED"/>
    <property type="match status" value="1"/>
</dbReference>
<dbReference type="InterPro" id="IPR027417">
    <property type="entry name" value="P-loop_NTPase"/>
</dbReference>
<reference evidence="2" key="1">
    <citation type="submission" date="2014-10" db="EMBL/GenBank/DDBJ databases">
        <title>Massilia sp. genome.</title>
        <authorList>
            <person name="Xu B."/>
            <person name="Dai L."/>
            <person name="Huang Z."/>
        </authorList>
    </citation>
    <scope>NUCLEOTIDE SEQUENCE [LARGE SCALE GENOMIC DNA]</scope>
    <source>
        <strain evidence="2">CFS-1</strain>
    </source>
</reference>
<dbReference type="EMBL" id="JSAB01000204">
    <property type="protein sequence ID" value="RNF29395.1"/>
    <property type="molecule type" value="Genomic_DNA"/>
</dbReference>
<feature type="region of interest" description="Disordered" evidence="1">
    <location>
        <begin position="685"/>
        <end position="726"/>
    </location>
</feature>
<organism evidence="2 3">
    <name type="scientific">Massilia aurea</name>
    <dbReference type="NCBI Taxonomy" id="373040"/>
    <lineage>
        <taxon>Bacteria</taxon>
        <taxon>Pseudomonadati</taxon>
        <taxon>Pseudomonadota</taxon>
        <taxon>Betaproteobacteria</taxon>
        <taxon>Burkholderiales</taxon>
        <taxon>Oxalobacteraceae</taxon>
        <taxon>Telluria group</taxon>
        <taxon>Massilia</taxon>
    </lineage>
</organism>
<evidence type="ECO:0000313" key="2">
    <source>
        <dbReference type="EMBL" id="RNF29395.1"/>
    </source>
</evidence>
<evidence type="ECO:0000313" key="3">
    <source>
        <dbReference type="Proteomes" id="UP000283254"/>
    </source>
</evidence>
<dbReference type="Pfam" id="PF13424">
    <property type="entry name" value="TPR_12"/>
    <property type="match status" value="2"/>
</dbReference>
<sequence>MDQQGISLPPLAMPGAVTSFYAYEGGAARNAVLAALALQLAGGDAEAPVLVIDWDLEAPALHCHFAVPADEPFAVMPVSVHAADNDAGDAARPGLLEFFEACRARLRNTAGRGEELADRVIDGVGWQAYLERADGRRPLYLLRAGRFDDSYAERAGRLDYPALFDACPALFRRFAARLAQHFGHVLVATAAGRSAAVSVCTTLVPDRLVGLFTPAPGSIEGIEGVLRRAIDYRCTHEDEQRPLLLYPLACSADGARSDPHARWRRGDVRHGLPGYQPRFEALLRASYGWSRVNLDSWFDETQLALADALSTAGPAGDRRALARHAALLAEWLAPGSFPWQSLAEVRLRAAVVQARRLGGGDEIGSPQLADHLVRLGELCRRERRRDEARACFEESLVLRERLLGDDHAATRLGRAVLAALLLDSGAVQEARRHYDLLVQACARKAGAEAAETLAARSQLARVLAALGEGERALALHEQVVSTCERALGAEHLVTLDCLEDLAHSLVQQRELERARIVLERVLDARRQRQGGEHADTLRCGQRLALLLGETGELGNARRMLESVLRARERHDGLDAAGTLSAREALAEILAAQGDLAAVRSIQESLARTRERHLGAGHPETLNMQLRLASTLGQQGEAEAARRLREQVAELRQHLREVEGAPATGGAPDDAVQAQMLERMRAQTRASAAGMLPDDVGTTPPSQPAADGVAARGQHAHAASREHAETGHAADNLGHKLTQLQSLIDSSSPGEARALADSLRTSVLRPSAAHPLRRRGAAMIKQVYLQEGDKDALLSFTQDEVSLLEGALIEAARDNPMAMR</sequence>
<dbReference type="SUPFAM" id="SSF48452">
    <property type="entry name" value="TPR-like"/>
    <property type="match status" value="2"/>
</dbReference>
<protein>
    <recommendedName>
        <fullName evidence="4">Tetratricopeptide repeat protein</fullName>
    </recommendedName>
</protein>
<evidence type="ECO:0008006" key="4">
    <source>
        <dbReference type="Google" id="ProtNLM"/>
    </source>
</evidence>
<dbReference type="Pfam" id="PF13374">
    <property type="entry name" value="TPR_10"/>
    <property type="match status" value="1"/>
</dbReference>
<evidence type="ECO:0000256" key="1">
    <source>
        <dbReference type="SAM" id="MobiDB-lite"/>
    </source>
</evidence>
<name>A0A422QHF3_9BURK</name>
<gene>
    <name evidence="2" type="ORF">NM04_18115</name>
</gene>
<dbReference type="PANTHER" id="PTHR46082:SF6">
    <property type="entry name" value="AAA+ ATPASE DOMAIN-CONTAINING PROTEIN-RELATED"/>
    <property type="match status" value="1"/>
</dbReference>
<proteinExistence type="predicted"/>
<dbReference type="InterPro" id="IPR011990">
    <property type="entry name" value="TPR-like_helical_dom_sf"/>
</dbReference>
<dbReference type="InterPro" id="IPR053137">
    <property type="entry name" value="NLR-like"/>
</dbReference>
<comment type="caution">
    <text evidence="2">The sequence shown here is derived from an EMBL/GenBank/DDBJ whole genome shotgun (WGS) entry which is preliminary data.</text>
</comment>
<dbReference type="Gene3D" id="3.40.50.300">
    <property type="entry name" value="P-loop containing nucleotide triphosphate hydrolases"/>
    <property type="match status" value="1"/>
</dbReference>
<dbReference type="Proteomes" id="UP000283254">
    <property type="component" value="Unassembled WGS sequence"/>
</dbReference>